<name>A0ACB8BVY0_9AGAM</name>
<accession>A0ACB8BVY0</accession>
<organism evidence="1 2">
    <name type="scientific">Leucogyrophana mollusca</name>
    <dbReference type="NCBI Taxonomy" id="85980"/>
    <lineage>
        <taxon>Eukaryota</taxon>
        <taxon>Fungi</taxon>
        <taxon>Dikarya</taxon>
        <taxon>Basidiomycota</taxon>
        <taxon>Agaricomycotina</taxon>
        <taxon>Agaricomycetes</taxon>
        <taxon>Agaricomycetidae</taxon>
        <taxon>Boletales</taxon>
        <taxon>Boletales incertae sedis</taxon>
        <taxon>Leucogyrophana</taxon>
    </lineage>
</organism>
<dbReference type="Proteomes" id="UP000790709">
    <property type="component" value="Unassembled WGS sequence"/>
</dbReference>
<sequence>MAQAEVLTLASLTSLVSIKGIYLLAYGWLYGMSIWISFFGGIIAFRSLPRHQFGALQHRTFPVYFTSSLGLSATLLALWTYTHQDVLSNLSRPYLADVAQVYTLGSVIGLQGINQFVVGPLTSKTMFVRHKLEKEEGKSYNDPDVSAEMKALNSRFGMLHGVSSLANLGAVVALVFHGLWIGNAGL</sequence>
<proteinExistence type="predicted"/>
<keyword evidence="2" id="KW-1185">Reference proteome</keyword>
<evidence type="ECO:0000313" key="2">
    <source>
        <dbReference type="Proteomes" id="UP000790709"/>
    </source>
</evidence>
<comment type="caution">
    <text evidence="1">The sequence shown here is derived from an EMBL/GenBank/DDBJ whole genome shotgun (WGS) entry which is preliminary data.</text>
</comment>
<dbReference type="EMBL" id="MU266342">
    <property type="protein sequence ID" value="KAH7929388.1"/>
    <property type="molecule type" value="Genomic_DNA"/>
</dbReference>
<reference evidence="1" key="1">
    <citation type="journal article" date="2021" name="New Phytol.">
        <title>Evolutionary innovations through gain and loss of genes in the ectomycorrhizal Boletales.</title>
        <authorList>
            <person name="Wu G."/>
            <person name="Miyauchi S."/>
            <person name="Morin E."/>
            <person name="Kuo A."/>
            <person name="Drula E."/>
            <person name="Varga T."/>
            <person name="Kohler A."/>
            <person name="Feng B."/>
            <person name="Cao Y."/>
            <person name="Lipzen A."/>
            <person name="Daum C."/>
            <person name="Hundley H."/>
            <person name="Pangilinan J."/>
            <person name="Johnson J."/>
            <person name="Barry K."/>
            <person name="LaButti K."/>
            <person name="Ng V."/>
            <person name="Ahrendt S."/>
            <person name="Min B."/>
            <person name="Choi I.G."/>
            <person name="Park H."/>
            <person name="Plett J.M."/>
            <person name="Magnuson J."/>
            <person name="Spatafora J.W."/>
            <person name="Nagy L.G."/>
            <person name="Henrissat B."/>
            <person name="Grigoriev I.V."/>
            <person name="Yang Z.L."/>
            <person name="Xu J."/>
            <person name="Martin F.M."/>
        </authorList>
    </citation>
    <scope>NUCLEOTIDE SEQUENCE</scope>
    <source>
        <strain evidence="1">KUC20120723A-06</strain>
    </source>
</reference>
<evidence type="ECO:0000313" key="1">
    <source>
        <dbReference type="EMBL" id="KAH7929388.1"/>
    </source>
</evidence>
<gene>
    <name evidence="1" type="ORF">BV22DRAFT_1029634</name>
</gene>
<protein>
    <submittedName>
        <fullName evidence="1">Uncharacterized protein</fullName>
    </submittedName>
</protein>